<evidence type="ECO:0000259" key="4">
    <source>
        <dbReference type="SMART" id="SM00460"/>
    </source>
</evidence>
<dbReference type="InterPro" id="IPR036985">
    <property type="entry name" value="Transglutaminase-like_sf"/>
</dbReference>
<dbReference type="SUPFAM" id="SSF49309">
    <property type="entry name" value="Transglutaminase, two C-terminal domains"/>
    <property type="match status" value="2"/>
</dbReference>
<dbReference type="GO" id="GO:0046872">
    <property type="term" value="F:metal ion binding"/>
    <property type="evidence" value="ECO:0007669"/>
    <property type="project" value="UniProtKB-KW"/>
</dbReference>
<dbReference type="InterPro" id="IPR050779">
    <property type="entry name" value="Transglutaminase"/>
</dbReference>
<feature type="binding site" evidence="3">
    <location>
        <position position="433"/>
    </location>
    <ligand>
        <name>Ca(2+)</name>
        <dbReference type="ChEBI" id="CHEBI:29108"/>
    </ligand>
</feature>
<evidence type="ECO:0000313" key="5">
    <source>
        <dbReference type="EMBL" id="JAT08975.1"/>
    </source>
</evidence>
<feature type="binding site" evidence="3">
    <location>
        <position position="431"/>
    </location>
    <ligand>
        <name>Ca(2+)</name>
        <dbReference type="ChEBI" id="CHEBI:29108"/>
    </ligand>
</feature>
<feature type="non-terminal residue" evidence="5">
    <location>
        <position position="1"/>
    </location>
</feature>
<dbReference type="FunFam" id="2.60.40.10:FF:000171">
    <property type="entry name" value="protein-glutamine gamma-glutamyltransferase 6"/>
    <property type="match status" value="1"/>
</dbReference>
<dbReference type="SMART" id="SM00460">
    <property type="entry name" value="TGc"/>
    <property type="match status" value="1"/>
</dbReference>
<dbReference type="PIRSF" id="PIRSF000459">
    <property type="entry name" value="TGM_EBP42"/>
    <property type="match status" value="1"/>
</dbReference>
<evidence type="ECO:0000256" key="3">
    <source>
        <dbReference type="PIRSR" id="PIRSR000459-2"/>
    </source>
</evidence>
<dbReference type="Pfam" id="PF01841">
    <property type="entry name" value="Transglut_core"/>
    <property type="match status" value="1"/>
</dbReference>
<dbReference type="PANTHER" id="PTHR11590:SF40">
    <property type="entry name" value="HEMOCYTE PROTEIN-GLUTAMINE GAMMA-GLUTAMYLTRANSFERASE-LIKE PROTEIN"/>
    <property type="match status" value="1"/>
</dbReference>
<feature type="active site" evidence="2">
    <location>
        <position position="368"/>
    </location>
</feature>
<accession>A0A1B6KC33</accession>
<protein>
    <recommendedName>
        <fullName evidence="4">Transglutaminase-like domain-containing protein</fullName>
    </recommendedName>
</protein>
<dbReference type="InterPro" id="IPR014756">
    <property type="entry name" value="Ig_E-set"/>
</dbReference>
<comment type="cofactor">
    <cofactor evidence="3">
        <name>Ca(2+)</name>
        <dbReference type="ChEBI" id="CHEBI:29108"/>
    </cofactor>
    <text evidence="3">Binds 1 Ca(2+) ion per subunit.</text>
</comment>
<dbReference type="InterPro" id="IPR001102">
    <property type="entry name" value="Transglutaminase_N"/>
</dbReference>
<comment type="similarity">
    <text evidence="1">Belongs to the transglutaminase superfamily. Transglutaminase family.</text>
</comment>
<dbReference type="InterPro" id="IPR023608">
    <property type="entry name" value="Transglutaminase_animal"/>
</dbReference>
<feature type="binding site" evidence="3">
    <location>
        <position position="493"/>
    </location>
    <ligand>
        <name>Ca(2+)</name>
        <dbReference type="ChEBI" id="CHEBI:29108"/>
    </ligand>
</feature>
<dbReference type="PANTHER" id="PTHR11590">
    <property type="entry name" value="PROTEIN-GLUTAMINE GAMMA-GLUTAMYLTRANSFERASE"/>
    <property type="match status" value="1"/>
</dbReference>
<gene>
    <name evidence="5" type="ORF">g.33698</name>
</gene>
<dbReference type="InterPro" id="IPR002931">
    <property type="entry name" value="Transglutaminase-like"/>
</dbReference>
<dbReference type="Pfam" id="PF00868">
    <property type="entry name" value="Transglut_N"/>
    <property type="match status" value="1"/>
</dbReference>
<dbReference type="SUPFAM" id="SSF81296">
    <property type="entry name" value="E set domains"/>
    <property type="match status" value="1"/>
</dbReference>
<dbReference type="InterPro" id="IPR008958">
    <property type="entry name" value="Transglutaminase_C"/>
</dbReference>
<keyword evidence="3" id="KW-0479">Metal-binding</keyword>
<organism evidence="5">
    <name type="scientific">Graphocephala atropunctata</name>
    <dbReference type="NCBI Taxonomy" id="36148"/>
    <lineage>
        <taxon>Eukaryota</taxon>
        <taxon>Metazoa</taxon>
        <taxon>Ecdysozoa</taxon>
        <taxon>Arthropoda</taxon>
        <taxon>Hexapoda</taxon>
        <taxon>Insecta</taxon>
        <taxon>Pterygota</taxon>
        <taxon>Neoptera</taxon>
        <taxon>Paraneoptera</taxon>
        <taxon>Hemiptera</taxon>
        <taxon>Auchenorrhyncha</taxon>
        <taxon>Membracoidea</taxon>
        <taxon>Cicadellidae</taxon>
        <taxon>Cicadellinae</taxon>
        <taxon>Cicadellini</taxon>
        <taxon>Graphocephala</taxon>
    </lineage>
</organism>
<dbReference type="InterPro" id="IPR036238">
    <property type="entry name" value="Transglutaminase_C_sf"/>
</dbReference>
<keyword evidence="3" id="KW-0106">Calcium</keyword>
<proteinExistence type="inferred from homology"/>
<dbReference type="FunFam" id="3.90.260.10:FF:000002">
    <property type="entry name" value="Erythrocyte membrane protein band 4.2"/>
    <property type="match status" value="1"/>
</dbReference>
<name>A0A1B6KC33_9HEMI</name>
<dbReference type="InterPro" id="IPR013808">
    <property type="entry name" value="Transglutaminase_AS"/>
</dbReference>
<evidence type="ECO:0000256" key="1">
    <source>
        <dbReference type="ARBA" id="ARBA00005968"/>
    </source>
</evidence>
<dbReference type="Gene3D" id="3.90.260.10">
    <property type="entry name" value="Transglutaminase-like"/>
    <property type="match status" value="1"/>
</dbReference>
<dbReference type="Gene3D" id="2.60.40.10">
    <property type="entry name" value="Immunoglobulins"/>
    <property type="match status" value="3"/>
</dbReference>
<reference evidence="5" key="1">
    <citation type="submission" date="2015-11" db="EMBL/GenBank/DDBJ databases">
        <title>De novo transcriptome assembly of four potential Pierce s Disease insect vectors from Arizona vineyards.</title>
        <authorList>
            <person name="Tassone E.E."/>
        </authorList>
    </citation>
    <scope>NUCLEOTIDE SEQUENCE</scope>
</reference>
<dbReference type="InterPro" id="IPR013783">
    <property type="entry name" value="Ig-like_fold"/>
</dbReference>
<dbReference type="EMBL" id="GEBQ01031002">
    <property type="protein sequence ID" value="JAT08975.1"/>
    <property type="molecule type" value="Transcribed_RNA"/>
</dbReference>
<feature type="binding site" evidence="3">
    <location>
        <position position="488"/>
    </location>
    <ligand>
        <name>Ca(2+)</name>
        <dbReference type="ChEBI" id="CHEBI:29108"/>
    </ligand>
</feature>
<dbReference type="Pfam" id="PF00927">
    <property type="entry name" value="Transglut_C"/>
    <property type="match status" value="2"/>
</dbReference>
<evidence type="ECO:0000256" key="2">
    <source>
        <dbReference type="PIRSR" id="PIRSR000459-1"/>
    </source>
</evidence>
<sequence>EVFSGKTTLATSYHTTYAETEKMTALMVDSVHLYTLDNAKIHHTDRYELVHSESPTSVLRRGQPFFMAVRFKNRSYRDFDDDIKFVFNYGTSPNSLQGTRGVVALTRREIFTGDKTRWDVRMKGADGETVTLEVKSPINAPVGGWTLEILTSLQSSQPGNILTYRHPETIFLLFNPWLQSDTVYMAEERLLDEYVLNDVGKIWVGPMANTRGREWVFGQFDAVVLPAAMLVLERTGLTGLALGDPIKLTRAFSKLVNCNDDQGVLLGRWDGEYDDGTSPSAWTGSVPILEQYLTSRTEVKYGQCWVFAGVLTTLCRALGIPSRVVSNLVSAHDANDSLTIDRYYSPDNEEIPYDPRNPEGEDSIWNYHVWNDVWMARPDLPSGYGGWQSVDATPQETSDGYYQCGPASVEAVRKGVVGLKYDVGFMVSSVNADLVRWKEDPNALDGYSKIDCNRYHIGRMILTKYPFVFDPNGDTDKENITDIYKPSEGSKDERAAFYLAAQGTHRAKRFLDVPDAATSPVSFELQELDRINIGENFSIAINLKNDSEEVRTIQASLSANSVYYNGVKAHLIKKASGVFKLQPKSSEYLKLTVKADEYLDKLVEYCIIKFYTITTVMETRQTWAGEDDFQVIKPTLQILVEKELPLGLSARLAFQVKNPLKKKLTNCKFSYEGPGLIKSHKIPYRDIGPEAEASLEIMFTPMFEGPHKLVATFDSKELSDISGSAHIEVIEG</sequence>
<feature type="domain" description="Transglutaminase-like" evidence="4">
    <location>
        <begin position="296"/>
        <end position="394"/>
    </location>
</feature>
<dbReference type="AlphaFoldDB" id="A0A1B6KC33"/>
<dbReference type="SUPFAM" id="SSF54001">
    <property type="entry name" value="Cysteine proteinases"/>
    <property type="match status" value="1"/>
</dbReference>
<feature type="active site" evidence="2">
    <location>
        <position position="304"/>
    </location>
</feature>
<dbReference type="PROSITE" id="PS00547">
    <property type="entry name" value="TRANSGLUTAMINASES"/>
    <property type="match status" value="1"/>
</dbReference>
<dbReference type="InterPro" id="IPR038765">
    <property type="entry name" value="Papain-like_cys_pep_sf"/>
</dbReference>
<dbReference type="GO" id="GO:0003810">
    <property type="term" value="F:protein-glutamine gamma-glutamyltransferase activity"/>
    <property type="evidence" value="ECO:0007669"/>
    <property type="project" value="InterPro"/>
</dbReference>
<dbReference type="FunFam" id="2.60.40.10:FF:000090">
    <property type="entry name" value="Protein-glutamine gamma-glutamyltransferase 2"/>
    <property type="match status" value="1"/>
</dbReference>
<feature type="active site" evidence="2">
    <location>
        <position position="391"/>
    </location>
</feature>